<proteinExistence type="predicted"/>
<accession>A0ACB9FXF2</accession>
<dbReference type="Proteomes" id="UP001056120">
    <property type="component" value="Linkage Group LG15"/>
</dbReference>
<name>A0ACB9FXF2_9ASTR</name>
<sequence length="113" mass="12157">MEVRKMKPIQPLQTTFGYSHLKLSQLGREKETTGGVSRISDRTSDGSSGVRRRSRLSGDALATPADCFEAARHGFQQIGHEDGRISKAGHRHGSGSSGGGNGIPDPIGSDRRW</sequence>
<evidence type="ECO:0000313" key="2">
    <source>
        <dbReference type="Proteomes" id="UP001056120"/>
    </source>
</evidence>
<gene>
    <name evidence="1" type="ORF">L1987_45573</name>
</gene>
<reference evidence="2" key="1">
    <citation type="journal article" date="2022" name="Mol. Ecol. Resour.">
        <title>The genomes of chicory, endive, great burdock and yacon provide insights into Asteraceae palaeo-polyploidization history and plant inulin production.</title>
        <authorList>
            <person name="Fan W."/>
            <person name="Wang S."/>
            <person name="Wang H."/>
            <person name="Wang A."/>
            <person name="Jiang F."/>
            <person name="Liu H."/>
            <person name="Zhao H."/>
            <person name="Xu D."/>
            <person name="Zhang Y."/>
        </authorList>
    </citation>
    <scope>NUCLEOTIDE SEQUENCE [LARGE SCALE GENOMIC DNA]</scope>
    <source>
        <strain evidence="2">cv. Yunnan</strain>
    </source>
</reference>
<protein>
    <submittedName>
        <fullName evidence="1">Uncharacterized protein</fullName>
    </submittedName>
</protein>
<comment type="caution">
    <text evidence="1">The sequence shown here is derived from an EMBL/GenBank/DDBJ whole genome shotgun (WGS) entry which is preliminary data.</text>
</comment>
<evidence type="ECO:0000313" key="1">
    <source>
        <dbReference type="EMBL" id="KAI3775819.1"/>
    </source>
</evidence>
<dbReference type="EMBL" id="CM042032">
    <property type="protein sequence ID" value="KAI3775819.1"/>
    <property type="molecule type" value="Genomic_DNA"/>
</dbReference>
<reference evidence="1 2" key="2">
    <citation type="journal article" date="2022" name="Mol. Ecol. Resour.">
        <title>The genomes of chicory, endive, great burdock and yacon provide insights into Asteraceae paleo-polyploidization history and plant inulin production.</title>
        <authorList>
            <person name="Fan W."/>
            <person name="Wang S."/>
            <person name="Wang H."/>
            <person name="Wang A."/>
            <person name="Jiang F."/>
            <person name="Liu H."/>
            <person name="Zhao H."/>
            <person name="Xu D."/>
            <person name="Zhang Y."/>
        </authorList>
    </citation>
    <scope>NUCLEOTIDE SEQUENCE [LARGE SCALE GENOMIC DNA]</scope>
    <source>
        <strain evidence="2">cv. Yunnan</strain>
        <tissue evidence="1">Leaves</tissue>
    </source>
</reference>
<organism evidence="1 2">
    <name type="scientific">Smallanthus sonchifolius</name>
    <dbReference type="NCBI Taxonomy" id="185202"/>
    <lineage>
        <taxon>Eukaryota</taxon>
        <taxon>Viridiplantae</taxon>
        <taxon>Streptophyta</taxon>
        <taxon>Embryophyta</taxon>
        <taxon>Tracheophyta</taxon>
        <taxon>Spermatophyta</taxon>
        <taxon>Magnoliopsida</taxon>
        <taxon>eudicotyledons</taxon>
        <taxon>Gunneridae</taxon>
        <taxon>Pentapetalae</taxon>
        <taxon>asterids</taxon>
        <taxon>campanulids</taxon>
        <taxon>Asterales</taxon>
        <taxon>Asteraceae</taxon>
        <taxon>Asteroideae</taxon>
        <taxon>Heliantheae alliance</taxon>
        <taxon>Millerieae</taxon>
        <taxon>Smallanthus</taxon>
    </lineage>
</organism>
<keyword evidence="2" id="KW-1185">Reference proteome</keyword>